<evidence type="ECO:0000256" key="6">
    <source>
        <dbReference type="ARBA" id="ARBA00023136"/>
    </source>
</evidence>
<evidence type="ECO:0000256" key="4">
    <source>
        <dbReference type="ARBA" id="ARBA00022989"/>
    </source>
</evidence>
<evidence type="ECO:0000256" key="3">
    <source>
        <dbReference type="ARBA" id="ARBA00022824"/>
    </source>
</evidence>
<dbReference type="PANTHER" id="PTHR21212:SF0">
    <property type="entry name" value="SEIPIN"/>
    <property type="match status" value="1"/>
</dbReference>
<dbReference type="Pfam" id="PF06775">
    <property type="entry name" value="Seipin"/>
    <property type="match status" value="1"/>
</dbReference>
<dbReference type="GO" id="GO:0006629">
    <property type="term" value="P:lipid metabolic process"/>
    <property type="evidence" value="ECO:0007669"/>
    <property type="project" value="UniProtKB-KW"/>
</dbReference>
<keyword evidence="4 8" id="KW-1133">Transmembrane helix</keyword>
<keyword evidence="6 8" id="KW-0472">Membrane</keyword>
<keyword evidence="2 8" id="KW-0812">Transmembrane</keyword>
<evidence type="ECO:0000256" key="8">
    <source>
        <dbReference type="SAM" id="Phobius"/>
    </source>
</evidence>
<reference evidence="9 10" key="1">
    <citation type="journal article" date="2013" name="PLoS Genet.">
        <title>The genome and development-dependent transcriptomes of Pyronema confluens: a window into fungal evolution.</title>
        <authorList>
            <person name="Traeger S."/>
            <person name="Altegoer F."/>
            <person name="Freitag M."/>
            <person name="Gabaldon T."/>
            <person name="Kempken F."/>
            <person name="Kumar A."/>
            <person name="Marcet-Houben M."/>
            <person name="Poggeler S."/>
            <person name="Stajich J.E."/>
            <person name="Nowrousian M."/>
        </authorList>
    </citation>
    <scope>NUCLEOTIDE SEQUENCE [LARGE SCALE GENOMIC DNA]</scope>
    <source>
        <strain evidence="10">CBS 100304</strain>
        <tissue evidence="9">Vegetative mycelium</tissue>
    </source>
</reference>
<dbReference type="AlphaFoldDB" id="U4L6F1"/>
<dbReference type="PANTHER" id="PTHR21212">
    <property type="entry name" value="BERNARDINELLI-SEIP CONGENITAL LIPODYSTROPHY 2 HOMOLOG BSCL2 PROTEIN"/>
    <property type="match status" value="1"/>
</dbReference>
<evidence type="ECO:0000256" key="1">
    <source>
        <dbReference type="ARBA" id="ARBA00004477"/>
    </source>
</evidence>
<sequence length="350" mass="38313">MDLLLRPLLSVPARRAYIQTLLLGTTSLVLLFISIASYGVLYTSLIPRIGVSVPLYFTYPSIGSSVVIGPTTTVSVPDLLPQQEYSITLNLLLPTSPKNIETGNFNIHLSIPAPSSSSLLDSITPEAPDATPAIRAPLLQTTRPGILPYASPLLQTIKTLFTSPLLLVGIVKQQTKLAISLSESYTFPEAPTVASVVLEPRVEVYKANLVFEARLTGVRWVMYKFRLVAAVVAVVGFWLVQMLGVAVAWWIVGSWLGRRGEREEEERVEREVVWDGEADGDEAGLREGLGLDTGLETPRDTPRPEEEEGLIGLRTPGLSDDEHAVMVEEMEGATGRDAREAARRRRSRGE</sequence>
<keyword evidence="5" id="KW-0443">Lipid metabolism</keyword>
<dbReference type="Proteomes" id="UP000018144">
    <property type="component" value="Unassembled WGS sequence"/>
</dbReference>
<evidence type="ECO:0000256" key="7">
    <source>
        <dbReference type="SAM" id="MobiDB-lite"/>
    </source>
</evidence>
<dbReference type="EMBL" id="HF935704">
    <property type="protein sequence ID" value="CCX12484.1"/>
    <property type="molecule type" value="Genomic_DNA"/>
</dbReference>
<protein>
    <submittedName>
        <fullName evidence="9">Similar to Seipin homolog acc. no. O14119</fullName>
    </submittedName>
</protein>
<dbReference type="GO" id="GO:0140042">
    <property type="term" value="P:lipid droplet formation"/>
    <property type="evidence" value="ECO:0007669"/>
    <property type="project" value="UniProtKB-ARBA"/>
</dbReference>
<dbReference type="eggNOG" id="KOG4200">
    <property type="taxonomic scope" value="Eukaryota"/>
</dbReference>
<organism evidence="9 10">
    <name type="scientific">Pyronema omphalodes (strain CBS 100304)</name>
    <name type="common">Pyronema confluens</name>
    <dbReference type="NCBI Taxonomy" id="1076935"/>
    <lineage>
        <taxon>Eukaryota</taxon>
        <taxon>Fungi</taxon>
        <taxon>Dikarya</taxon>
        <taxon>Ascomycota</taxon>
        <taxon>Pezizomycotina</taxon>
        <taxon>Pezizomycetes</taxon>
        <taxon>Pezizales</taxon>
        <taxon>Pyronemataceae</taxon>
        <taxon>Pyronema</taxon>
    </lineage>
</organism>
<proteinExistence type="predicted"/>
<evidence type="ECO:0000313" key="9">
    <source>
        <dbReference type="EMBL" id="CCX12484.1"/>
    </source>
</evidence>
<accession>U4L6F1</accession>
<dbReference type="CDD" id="cd23995">
    <property type="entry name" value="Seipin_BSCL2_like"/>
    <property type="match status" value="1"/>
</dbReference>
<dbReference type="OrthoDB" id="3990054at2759"/>
<dbReference type="STRING" id="1076935.U4L6F1"/>
<keyword evidence="10" id="KW-1185">Reference proteome</keyword>
<keyword evidence="3" id="KW-0256">Endoplasmic reticulum</keyword>
<feature type="transmembrane region" description="Helical" evidence="8">
    <location>
        <begin position="227"/>
        <end position="252"/>
    </location>
</feature>
<feature type="transmembrane region" description="Helical" evidence="8">
    <location>
        <begin position="20"/>
        <end position="41"/>
    </location>
</feature>
<feature type="region of interest" description="Disordered" evidence="7">
    <location>
        <begin position="280"/>
        <end position="350"/>
    </location>
</feature>
<evidence type="ECO:0000313" key="10">
    <source>
        <dbReference type="Proteomes" id="UP000018144"/>
    </source>
</evidence>
<evidence type="ECO:0000256" key="2">
    <source>
        <dbReference type="ARBA" id="ARBA00022692"/>
    </source>
</evidence>
<comment type="subcellular location">
    <subcellularLocation>
        <location evidence="1">Endoplasmic reticulum membrane</location>
        <topology evidence="1">Multi-pass membrane protein</topology>
    </subcellularLocation>
</comment>
<name>U4L6F1_PYROM</name>
<gene>
    <name evidence="9" type="ORF">PCON_12078</name>
</gene>
<dbReference type="GO" id="GO:0005789">
    <property type="term" value="C:endoplasmic reticulum membrane"/>
    <property type="evidence" value="ECO:0007669"/>
    <property type="project" value="UniProtKB-SubCell"/>
</dbReference>
<dbReference type="InterPro" id="IPR009617">
    <property type="entry name" value="Seipin"/>
</dbReference>
<dbReference type="OMA" id="HSKQVQI"/>
<evidence type="ECO:0000256" key="5">
    <source>
        <dbReference type="ARBA" id="ARBA00023098"/>
    </source>
</evidence>